<dbReference type="Gene3D" id="3.90.1420.10">
    <property type="entry name" value="Rubisco LSMT, substrate-binding domain"/>
    <property type="match status" value="1"/>
</dbReference>
<dbReference type="Pfam" id="PF00639">
    <property type="entry name" value="Rotamase"/>
    <property type="match status" value="1"/>
</dbReference>
<evidence type="ECO:0000256" key="5">
    <source>
        <dbReference type="PROSITE-ProRule" id="PRU00278"/>
    </source>
</evidence>
<dbReference type="Pfam" id="PF09273">
    <property type="entry name" value="Rubis-subs-bind"/>
    <property type="match status" value="1"/>
</dbReference>
<dbReference type="InterPro" id="IPR046357">
    <property type="entry name" value="PPIase_dom_sf"/>
</dbReference>
<comment type="catalytic activity">
    <reaction evidence="1 6">
        <text>[protein]-peptidylproline (omega=180) = [protein]-peptidylproline (omega=0)</text>
        <dbReference type="Rhea" id="RHEA:16237"/>
        <dbReference type="Rhea" id="RHEA-COMP:10747"/>
        <dbReference type="Rhea" id="RHEA-COMP:10748"/>
        <dbReference type="ChEBI" id="CHEBI:83833"/>
        <dbReference type="ChEBI" id="CHEBI:83834"/>
        <dbReference type="EC" id="5.2.1.8"/>
    </reaction>
</comment>
<sequence>MGRDSKPKESGDKGKGKQAASSATDDNASNGKGKGGKSSDGLDTCTFVKGKKRGDLGWFQRGKMAGPFLDATFRTPIGAASAPFKSRSEEELSEIEGDVNINHNSSVMQEDSSWEIKGKGIFSRELMFSLRTPVYVKSGEQNTIWGHLELPVSRANEEAICHVVRQACKCALSAYHTTVEEM</sequence>
<dbReference type="PANTHER" id="PTHR45995">
    <property type="match status" value="1"/>
</dbReference>
<dbReference type="Proteomes" id="UP001055439">
    <property type="component" value="Chromosome 7"/>
</dbReference>
<dbReference type="PROSITE" id="PS50198">
    <property type="entry name" value="PPIC_PPIASE_2"/>
    <property type="match status" value="1"/>
</dbReference>
<dbReference type="GO" id="GO:0003755">
    <property type="term" value="F:peptidyl-prolyl cis-trans isomerase activity"/>
    <property type="evidence" value="ECO:0007669"/>
    <property type="project" value="UniProtKB-UniRule"/>
</dbReference>
<evidence type="ECO:0000259" key="8">
    <source>
        <dbReference type="PROSITE" id="PS50198"/>
    </source>
</evidence>
<reference evidence="9" key="1">
    <citation type="submission" date="2022-05" db="EMBL/GenBank/DDBJ databases">
        <title>The Musa troglodytarum L. genome provides insights into the mechanism of non-climacteric behaviour and enrichment of carotenoids.</title>
        <authorList>
            <person name="Wang J."/>
        </authorList>
    </citation>
    <scope>NUCLEOTIDE SEQUENCE</scope>
    <source>
        <tissue evidence="9">Leaf</tissue>
    </source>
</reference>
<dbReference type="InterPro" id="IPR036464">
    <property type="entry name" value="Rubisco_LSMT_subst-bd_sf"/>
</dbReference>
<dbReference type="AlphaFoldDB" id="A0A9E7GUE6"/>
<dbReference type="SUPFAM" id="SSF81822">
    <property type="entry name" value="RuBisCo LSMT C-terminal, substrate-binding domain"/>
    <property type="match status" value="1"/>
</dbReference>
<dbReference type="InterPro" id="IPR000297">
    <property type="entry name" value="PPIase_PpiC"/>
</dbReference>
<dbReference type="InterPro" id="IPR015353">
    <property type="entry name" value="Rubisco_LSMT_subst-bd"/>
</dbReference>
<feature type="compositionally biased region" description="Low complexity" evidence="7">
    <location>
        <begin position="19"/>
        <end position="31"/>
    </location>
</feature>
<keyword evidence="3 5" id="KW-0697">Rotamase</keyword>
<name>A0A9E7GUE6_9LILI</name>
<dbReference type="EC" id="5.2.1.8" evidence="6"/>
<dbReference type="GO" id="GO:0003677">
    <property type="term" value="F:DNA binding"/>
    <property type="evidence" value="ECO:0007669"/>
    <property type="project" value="InterPro"/>
</dbReference>
<organism evidence="9 10">
    <name type="scientific">Musa troglodytarum</name>
    <name type="common">fe'i banana</name>
    <dbReference type="NCBI Taxonomy" id="320322"/>
    <lineage>
        <taxon>Eukaryota</taxon>
        <taxon>Viridiplantae</taxon>
        <taxon>Streptophyta</taxon>
        <taxon>Embryophyta</taxon>
        <taxon>Tracheophyta</taxon>
        <taxon>Spermatophyta</taxon>
        <taxon>Magnoliopsida</taxon>
        <taxon>Liliopsida</taxon>
        <taxon>Zingiberales</taxon>
        <taxon>Musaceae</taxon>
        <taxon>Musa</taxon>
    </lineage>
</organism>
<evidence type="ECO:0000313" key="9">
    <source>
        <dbReference type="EMBL" id="URE21250.1"/>
    </source>
</evidence>
<feature type="domain" description="PpiC" evidence="8">
    <location>
        <begin position="1"/>
        <end position="97"/>
    </location>
</feature>
<dbReference type="OrthoDB" id="441812at2759"/>
<dbReference type="Gene3D" id="3.10.50.40">
    <property type="match status" value="1"/>
</dbReference>
<evidence type="ECO:0000256" key="7">
    <source>
        <dbReference type="SAM" id="MobiDB-lite"/>
    </source>
</evidence>
<dbReference type="SUPFAM" id="SSF54534">
    <property type="entry name" value="FKBP-like"/>
    <property type="match status" value="1"/>
</dbReference>
<evidence type="ECO:0000256" key="6">
    <source>
        <dbReference type="RuleBase" id="RU363014"/>
    </source>
</evidence>
<protein>
    <recommendedName>
        <fullName evidence="6">Peptidyl-prolyl cis-trans isomerase</fullName>
        <ecNumber evidence="6">5.2.1.8</ecNumber>
    </recommendedName>
</protein>
<evidence type="ECO:0000256" key="3">
    <source>
        <dbReference type="ARBA" id="ARBA00023110"/>
    </source>
</evidence>
<comment type="similarity">
    <text evidence="2">Belongs to the PpiC/parvulin rotamase family. PIN4 subfamily.</text>
</comment>
<evidence type="ECO:0000313" key="10">
    <source>
        <dbReference type="Proteomes" id="UP001055439"/>
    </source>
</evidence>
<proteinExistence type="inferred from homology"/>
<gene>
    <name evidence="9" type="ORF">MUK42_03082</name>
</gene>
<dbReference type="EMBL" id="CP097509">
    <property type="protein sequence ID" value="URE21250.1"/>
    <property type="molecule type" value="Genomic_DNA"/>
</dbReference>
<feature type="compositionally biased region" description="Basic and acidic residues" evidence="7">
    <location>
        <begin position="1"/>
        <end position="15"/>
    </location>
</feature>
<evidence type="ECO:0000256" key="4">
    <source>
        <dbReference type="ARBA" id="ARBA00023235"/>
    </source>
</evidence>
<keyword evidence="4 5" id="KW-0413">Isomerase</keyword>
<feature type="region of interest" description="Disordered" evidence="7">
    <location>
        <begin position="1"/>
        <end position="44"/>
    </location>
</feature>
<keyword evidence="10" id="KW-1185">Reference proteome</keyword>
<dbReference type="GO" id="GO:0006364">
    <property type="term" value="P:rRNA processing"/>
    <property type="evidence" value="ECO:0007669"/>
    <property type="project" value="InterPro"/>
</dbReference>
<evidence type="ECO:0000256" key="2">
    <source>
        <dbReference type="ARBA" id="ARBA00010242"/>
    </source>
</evidence>
<dbReference type="InterPro" id="IPR043323">
    <property type="entry name" value="PIN4"/>
</dbReference>
<evidence type="ECO:0000256" key="1">
    <source>
        <dbReference type="ARBA" id="ARBA00000971"/>
    </source>
</evidence>
<accession>A0A9E7GUE6</accession>